<reference evidence="2" key="1">
    <citation type="submission" date="2016-10" db="EMBL/GenBank/DDBJ databases">
        <authorList>
            <person name="Varghese N."/>
            <person name="Submissions S."/>
        </authorList>
    </citation>
    <scope>NUCLEOTIDE SEQUENCE [LARGE SCALE GENOMIC DNA]</scope>
    <source>
        <strain evidence="2">CGMCC 1.11012</strain>
    </source>
</reference>
<dbReference type="InterPro" id="IPR057955">
    <property type="entry name" value="SF0329-like"/>
</dbReference>
<dbReference type="Pfam" id="PF25753">
    <property type="entry name" value="SF0329"/>
    <property type="match status" value="1"/>
</dbReference>
<organism evidence="1 2">
    <name type="scientific">Paenibacillus typhae</name>
    <dbReference type="NCBI Taxonomy" id="1174501"/>
    <lineage>
        <taxon>Bacteria</taxon>
        <taxon>Bacillati</taxon>
        <taxon>Bacillota</taxon>
        <taxon>Bacilli</taxon>
        <taxon>Bacillales</taxon>
        <taxon>Paenibacillaceae</taxon>
        <taxon>Paenibacillus</taxon>
    </lineage>
</organism>
<gene>
    <name evidence="1" type="ORF">SAMN05216192_13422</name>
</gene>
<dbReference type="Proteomes" id="UP000199050">
    <property type="component" value="Unassembled WGS sequence"/>
</dbReference>
<keyword evidence="2" id="KW-1185">Reference proteome</keyword>
<dbReference type="AlphaFoldDB" id="A0A1G8ZV46"/>
<dbReference type="EMBL" id="FNDX01000034">
    <property type="protein sequence ID" value="SDK18913.1"/>
    <property type="molecule type" value="Genomic_DNA"/>
</dbReference>
<evidence type="ECO:0000313" key="2">
    <source>
        <dbReference type="Proteomes" id="UP000199050"/>
    </source>
</evidence>
<accession>A0A1G8ZV46</accession>
<evidence type="ECO:0000313" key="1">
    <source>
        <dbReference type="EMBL" id="SDK18913.1"/>
    </source>
</evidence>
<sequence>MERGTTRSQQACPLFGIGRDYMSWSKLKQQLEGFLSPALNERVEYRAPGYRYLPDKSGICYISVDKKNVLSMSDKSSPIRWYQTELDIKNDPAIRIPVTSEDIEAVRQANKGPVPEDRLIVMARSRKSTEHAKALLSAQTALTKSNFIVVANKFLVTPIEESMESSDMMLNILALLDRRVGKKRILSMAEKMELKHPAVQYFYELRRRVL</sequence>
<proteinExistence type="predicted"/>
<dbReference type="STRING" id="1174501.SAMN05216192_13422"/>
<name>A0A1G8ZV46_9BACL</name>
<protein>
    <submittedName>
        <fullName evidence="1">Uncharacterized protein</fullName>
    </submittedName>
</protein>